<comment type="caution">
    <text evidence="1">The sequence shown here is derived from an EMBL/GenBank/DDBJ whole genome shotgun (WGS) entry which is preliminary data.</text>
</comment>
<gene>
    <name evidence="1" type="ORF">AVEN_182034_1</name>
</gene>
<sequence length="140" mass="15382">MSTWTSRRENRLSGTFSTAGTSLSEKRHNLWEVLVDSLAVVTLLHVVYYFTDIFTANDLLLTNRIWSFTTASHHANSSTISDSDPRSPPSFLGEIRILSLSATFLRSTPAAFMGFMPGSPNGAMDIQPSTPHLSNSSTTQ</sequence>
<accession>A0A4Y2LED3</accession>
<protein>
    <submittedName>
        <fullName evidence="1">Uncharacterized protein</fullName>
    </submittedName>
</protein>
<organism evidence="1 2">
    <name type="scientific">Araneus ventricosus</name>
    <name type="common">Orbweaver spider</name>
    <name type="synonym">Epeira ventricosa</name>
    <dbReference type="NCBI Taxonomy" id="182803"/>
    <lineage>
        <taxon>Eukaryota</taxon>
        <taxon>Metazoa</taxon>
        <taxon>Ecdysozoa</taxon>
        <taxon>Arthropoda</taxon>
        <taxon>Chelicerata</taxon>
        <taxon>Arachnida</taxon>
        <taxon>Araneae</taxon>
        <taxon>Araneomorphae</taxon>
        <taxon>Entelegynae</taxon>
        <taxon>Araneoidea</taxon>
        <taxon>Araneidae</taxon>
        <taxon>Araneus</taxon>
    </lineage>
</organism>
<evidence type="ECO:0000313" key="1">
    <source>
        <dbReference type="EMBL" id="GBN12859.1"/>
    </source>
</evidence>
<evidence type="ECO:0000313" key="2">
    <source>
        <dbReference type="Proteomes" id="UP000499080"/>
    </source>
</evidence>
<keyword evidence="2" id="KW-1185">Reference proteome</keyword>
<dbReference type="EMBL" id="BGPR01005727">
    <property type="protein sequence ID" value="GBN12859.1"/>
    <property type="molecule type" value="Genomic_DNA"/>
</dbReference>
<dbReference type="Proteomes" id="UP000499080">
    <property type="component" value="Unassembled WGS sequence"/>
</dbReference>
<dbReference type="AlphaFoldDB" id="A0A4Y2LED3"/>
<proteinExistence type="predicted"/>
<reference evidence="1 2" key="1">
    <citation type="journal article" date="2019" name="Sci. Rep.">
        <title>Orb-weaving spider Araneus ventricosus genome elucidates the spidroin gene catalogue.</title>
        <authorList>
            <person name="Kono N."/>
            <person name="Nakamura H."/>
            <person name="Ohtoshi R."/>
            <person name="Moran D.A.P."/>
            <person name="Shinohara A."/>
            <person name="Yoshida Y."/>
            <person name="Fujiwara M."/>
            <person name="Mori M."/>
            <person name="Tomita M."/>
            <person name="Arakawa K."/>
        </authorList>
    </citation>
    <scope>NUCLEOTIDE SEQUENCE [LARGE SCALE GENOMIC DNA]</scope>
</reference>
<name>A0A4Y2LED3_ARAVE</name>